<dbReference type="InterPro" id="IPR025485">
    <property type="entry name" value="DUF4377"/>
</dbReference>
<dbReference type="Pfam" id="PF14302">
    <property type="entry name" value="DUF4377"/>
    <property type="match status" value="1"/>
</dbReference>
<name>A0A8I1GD50_9GAMM</name>
<dbReference type="Proteomes" id="UP000655994">
    <property type="component" value="Unassembled WGS sequence"/>
</dbReference>
<evidence type="ECO:0000313" key="2">
    <source>
        <dbReference type="EMBL" id="MBJ7266087.1"/>
    </source>
</evidence>
<gene>
    <name evidence="2" type="ORF">JHC10_03915</name>
    <name evidence="3" type="ORF">JHC11_09565</name>
</gene>
<protein>
    <submittedName>
        <fullName evidence="3">DUF4377 domain-containing protein</fullName>
    </submittedName>
</protein>
<comment type="caution">
    <text evidence="3">The sequence shown here is derived from an EMBL/GenBank/DDBJ whole genome shotgun (WGS) entry which is preliminary data.</text>
</comment>
<accession>A0A8I1GD50</accession>
<feature type="domain" description="DUF4377" evidence="1">
    <location>
        <begin position="66"/>
        <end position="112"/>
    </location>
</feature>
<dbReference type="EMBL" id="JAEMOS010000011">
    <property type="protein sequence ID" value="MBJ7266087.1"/>
    <property type="molecule type" value="Genomic_DNA"/>
</dbReference>
<evidence type="ECO:0000259" key="1">
    <source>
        <dbReference type="Pfam" id="PF14302"/>
    </source>
</evidence>
<proteinExistence type="predicted"/>
<reference evidence="3 5" key="1">
    <citation type="submission" date="2020-09" db="EMBL/GenBank/DDBJ databases">
        <title>Draft Genomes of Bacterial Isolates from North Pond Shallow Sediments.</title>
        <authorList>
            <person name="Kiel Reese B."/>
            <person name="Mullis M."/>
            <person name="Weisend R.E."/>
        </authorList>
    </citation>
    <scope>NUCLEOTIDE SEQUENCE</scope>
    <source>
        <strain evidence="3">KJE-2</strain>
        <strain evidence="2 5">KJE-3</strain>
    </source>
</reference>
<keyword evidence="5" id="KW-1185">Reference proteome</keyword>
<dbReference type="AlphaFoldDB" id="A0A8I1GD50"/>
<dbReference type="EMBL" id="JAEMOP010000009">
    <property type="protein sequence ID" value="MBJ7316226.1"/>
    <property type="molecule type" value="Genomic_DNA"/>
</dbReference>
<evidence type="ECO:0000313" key="4">
    <source>
        <dbReference type="Proteomes" id="UP000621390"/>
    </source>
</evidence>
<evidence type="ECO:0000313" key="3">
    <source>
        <dbReference type="EMBL" id="MBJ7316226.1"/>
    </source>
</evidence>
<organism evidence="3 4">
    <name type="scientific">Idiomarina abyssalis</name>
    <dbReference type="NCBI Taxonomy" id="86102"/>
    <lineage>
        <taxon>Bacteria</taxon>
        <taxon>Pseudomonadati</taxon>
        <taxon>Pseudomonadota</taxon>
        <taxon>Gammaproteobacteria</taxon>
        <taxon>Alteromonadales</taxon>
        <taxon>Idiomarinaceae</taxon>
        <taxon>Idiomarina</taxon>
    </lineage>
</organism>
<dbReference type="RefSeq" id="WP_199493901.1">
    <property type="nucleotide sequence ID" value="NZ_JAEMOO010000005.1"/>
</dbReference>
<sequence>MEFKNLSRSLSLAFMTAYLFGCGGSSGSDDGTEYTVTVASEPVYYGLGIQFTPPITGHGTTQSGQEIFTTSIEGFEHEFGTSYELRVLEKNVDTEGVADGSSISIELVEVISSQSDSVGTSYVYSEVELSGNPFTDKEEGVYSFYQYEFLCAENADCDALVAIADSGGLVEVEFEYTGGEIPVTLVRWN</sequence>
<evidence type="ECO:0000313" key="5">
    <source>
        <dbReference type="Proteomes" id="UP000655994"/>
    </source>
</evidence>
<dbReference type="Proteomes" id="UP000621390">
    <property type="component" value="Unassembled WGS sequence"/>
</dbReference>